<reference evidence="2" key="1">
    <citation type="submission" date="2020-02" db="EMBL/GenBank/DDBJ databases">
        <authorList>
            <person name="Meier V. D."/>
        </authorList>
    </citation>
    <scope>NUCLEOTIDE SEQUENCE</scope>
    <source>
        <strain evidence="2">AVDCRST_MAG41</strain>
    </source>
</reference>
<evidence type="ECO:0000313" key="2">
    <source>
        <dbReference type="EMBL" id="CAA9226842.1"/>
    </source>
</evidence>
<feature type="compositionally biased region" description="Basic and acidic residues" evidence="1">
    <location>
        <begin position="44"/>
        <end position="53"/>
    </location>
</feature>
<sequence length="165" mass="17442">DRHPRAQPHVLLVRPGVAGHRGRPAGRPGVPGRDGVRRAAGTADHGHPRDLRHGGRARPGRLRAGAGGVALQPDRHRARRGAGHPARLGDRLRGALDAARRHRLHLTGPVGAVPEAGLGGLRAPALHRRGAQRRPADRAGRGPAHRRRRQAAGPRHVDLPAAAPV</sequence>
<organism evidence="2">
    <name type="scientific">uncultured Mycobacteriales bacterium</name>
    <dbReference type="NCBI Taxonomy" id="581187"/>
    <lineage>
        <taxon>Bacteria</taxon>
        <taxon>Bacillati</taxon>
        <taxon>Actinomycetota</taxon>
        <taxon>Actinomycetes</taxon>
        <taxon>Mycobacteriales</taxon>
        <taxon>environmental samples</taxon>
    </lineage>
</organism>
<evidence type="ECO:0000256" key="1">
    <source>
        <dbReference type="SAM" id="MobiDB-lite"/>
    </source>
</evidence>
<proteinExistence type="predicted"/>
<name>A0A6J4HMW1_9ACTN</name>
<feature type="non-terminal residue" evidence="2">
    <location>
        <position position="165"/>
    </location>
</feature>
<accession>A0A6J4HMW1</accession>
<feature type="non-terminal residue" evidence="2">
    <location>
        <position position="1"/>
    </location>
</feature>
<feature type="region of interest" description="Disordered" evidence="1">
    <location>
        <begin position="14"/>
        <end position="88"/>
    </location>
</feature>
<feature type="region of interest" description="Disordered" evidence="1">
    <location>
        <begin position="125"/>
        <end position="165"/>
    </location>
</feature>
<dbReference type="AlphaFoldDB" id="A0A6J4HMW1"/>
<feature type="compositionally biased region" description="Low complexity" evidence="1">
    <location>
        <begin position="25"/>
        <end position="41"/>
    </location>
</feature>
<gene>
    <name evidence="2" type="ORF">AVDCRST_MAG41-771</name>
</gene>
<dbReference type="EMBL" id="CADCTP010000082">
    <property type="protein sequence ID" value="CAA9226842.1"/>
    <property type="molecule type" value="Genomic_DNA"/>
</dbReference>
<protein>
    <submittedName>
        <fullName evidence="2">Uncharacterized protein</fullName>
    </submittedName>
</protein>